<dbReference type="InterPro" id="IPR020042">
    <property type="entry name" value="DUF4311"/>
</dbReference>
<feature type="transmembrane region" description="Helical" evidence="1">
    <location>
        <begin position="6"/>
        <end position="27"/>
    </location>
</feature>
<dbReference type="AlphaFoldDB" id="A0AAT9LDT8"/>
<name>A0AAT9LDT8_9FIRM</name>
<reference evidence="2" key="1">
    <citation type="submission" date="2020-10" db="EMBL/GenBank/DDBJ databases">
        <authorList>
            <person name="Kadnikov V."/>
            <person name="Beletsky A.V."/>
            <person name="Mardanov A.V."/>
            <person name="Karnachuk O.V."/>
            <person name="Ravin N.V."/>
        </authorList>
    </citation>
    <scope>NUCLEOTIDE SEQUENCE</scope>
    <source>
        <strain evidence="2">Bu02</strain>
    </source>
</reference>
<reference evidence="2" key="2">
    <citation type="journal article" date="2023" name="Biology">
        <title>Prokaryotic Life Associated with Coal-Fire Gas Vents Revealed by Metagenomics.</title>
        <authorList>
            <person name="Kadnikov V.V."/>
            <person name="Mardanov A.V."/>
            <person name="Beletsky A.V."/>
            <person name="Karnachuk O.V."/>
            <person name="Ravin N.V."/>
        </authorList>
    </citation>
    <scope>NUCLEOTIDE SEQUENCE</scope>
    <source>
        <strain evidence="2">Bu02</strain>
    </source>
</reference>
<keyword evidence="1" id="KW-0812">Transmembrane</keyword>
<accession>A0AAT9LDT8</accession>
<dbReference type="NCBIfam" id="TIGR03580">
    <property type="entry name" value="EF_0832"/>
    <property type="match status" value="1"/>
</dbReference>
<evidence type="ECO:0000313" key="2">
    <source>
        <dbReference type="EMBL" id="QUL99201.1"/>
    </source>
</evidence>
<gene>
    <name evidence="2" type="ORF">IMF26_03855</name>
</gene>
<organism evidence="2">
    <name type="scientific">Candidatus Fermentithermobacillus carboniphilus</name>
    <dbReference type="NCBI Taxonomy" id="3085328"/>
    <lineage>
        <taxon>Bacteria</taxon>
        <taxon>Bacillati</taxon>
        <taxon>Bacillota</taxon>
        <taxon>Candidatus Fermentithermobacillia</taxon>
        <taxon>Candidatus Fermentithermobacillales</taxon>
        <taxon>Candidatus Fermentithermobacillaceae</taxon>
        <taxon>Candidatus Fermentithermobacillus</taxon>
    </lineage>
</organism>
<feature type="transmembrane region" description="Helical" evidence="1">
    <location>
        <begin position="176"/>
        <end position="198"/>
    </location>
</feature>
<feature type="transmembrane region" description="Helical" evidence="1">
    <location>
        <begin position="108"/>
        <end position="127"/>
    </location>
</feature>
<dbReference type="Pfam" id="PF14188">
    <property type="entry name" value="DUF4311"/>
    <property type="match status" value="1"/>
</dbReference>
<sequence>MLSLVVKSVIVGALAGWAVTVGAVRMFHAPEIQSMGAFRTLGELNACKGDPVSHFMFGLGFLFNSAASVVGAGALTQDVLHRIVPNWASALVLLKTKDTSEPLNNTRLMGMAGAIVGAVVVTLLNTISSAVPSSMAVVASKVLGQASNWLINPIMPIIFWLAALDAGVQSGVAATLLGGLAQMIMGNAVPGCVLGIIIGKNVEENGWNKSVKILLTIVVILFASIAYFRGFHVKFFKAFAL</sequence>
<feature type="transmembrane region" description="Helical" evidence="1">
    <location>
        <begin position="147"/>
        <end position="164"/>
    </location>
</feature>
<keyword evidence="1" id="KW-1133">Transmembrane helix</keyword>
<dbReference type="KEGG" id="fcz:IMF26_03855"/>
<feature type="transmembrane region" description="Helical" evidence="1">
    <location>
        <begin position="210"/>
        <end position="228"/>
    </location>
</feature>
<evidence type="ECO:0000256" key="1">
    <source>
        <dbReference type="SAM" id="Phobius"/>
    </source>
</evidence>
<protein>
    <submittedName>
        <fullName evidence="2">DUF4311 domain-containing protein</fullName>
    </submittedName>
</protein>
<proteinExistence type="predicted"/>
<keyword evidence="1" id="KW-0472">Membrane</keyword>
<dbReference type="EMBL" id="CP062796">
    <property type="protein sequence ID" value="QUL99201.1"/>
    <property type="molecule type" value="Genomic_DNA"/>
</dbReference>